<dbReference type="PANTHER" id="PTHR11544">
    <property type="entry name" value="COLD SHOCK DOMAIN CONTAINING PROTEINS"/>
    <property type="match status" value="1"/>
</dbReference>
<reference evidence="3" key="1">
    <citation type="journal article" date="2010" name="Genes Dev.">
        <title>A functional genomic screen in planarians identifies novel regulators of germ cell development.</title>
        <authorList>
            <person name="Wang Y."/>
            <person name="Stary J.M."/>
            <person name="Wilhelm J.E."/>
            <person name="Newmark P.A."/>
        </authorList>
    </citation>
    <scope>NUCLEOTIDE SEQUENCE</scope>
    <source>
        <strain evidence="3">CIWsx2</strain>
    </source>
</reference>
<proteinExistence type="evidence at transcript level"/>
<feature type="domain" description="CSD" evidence="2">
    <location>
        <begin position="24"/>
        <end position="93"/>
    </location>
</feature>
<dbReference type="EMBL" id="BK007100">
    <property type="protein sequence ID" value="DAA34914.1"/>
    <property type="molecule type" value="mRNA"/>
</dbReference>
<dbReference type="InterPro" id="IPR019844">
    <property type="entry name" value="CSD_CS"/>
</dbReference>
<sequence>MADIQTSPAERSIHPTEKKILATKINGKVKWFNVKSGYGFINRNDNQEDIFVHQTAILKNNPRKWQRSVGDGEEVEFDVVEGEKGLEAANVTGPDGIPVQGSKYAADKRHYRSRSFGRAVGRGFGGRVRSLRNGPRGRSLSREMDSTNEDAGPEGDAVFGTERRRTLPSRRRSYYPRPIPPPPQGSYYMNRRHIPSRDDYREPDEYENRPMLLGYRGGGVPRRRFIGGFGRGGHANGGSGGNSYIRGYSPGPPNTRRYMDSRPGPVMNTYSDSGPIIPRGTSRFRRGRGGRPIMYHKINSGVSSRSTRGRQFGGGERRNWRDYNSYNNRNNEDNNETVSDEKRATGGRAPSLDAESNQSDDDAIQKTSELNLEEIRAS</sequence>
<dbReference type="InterPro" id="IPR002059">
    <property type="entry name" value="CSP_DNA-bd"/>
</dbReference>
<dbReference type="PRINTS" id="PR00050">
    <property type="entry name" value="COLDSHOCK"/>
</dbReference>
<dbReference type="CDD" id="cd04458">
    <property type="entry name" value="CSP_CDS"/>
    <property type="match status" value="1"/>
</dbReference>
<organism evidence="3">
    <name type="scientific">Schmidtea mediterranea</name>
    <name type="common">Freshwater planarian flatworm</name>
    <dbReference type="NCBI Taxonomy" id="79327"/>
    <lineage>
        <taxon>Eukaryota</taxon>
        <taxon>Metazoa</taxon>
        <taxon>Spiralia</taxon>
        <taxon>Lophotrochozoa</taxon>
        <taxon>Platyhelminthes</taxon>
        <taxon>Rhabditophora</taxon>
        <taxon>Seriata</taxon>
        <taxon>Tricladida</taxon>
        <taxon>Continenticola</taxon>
        <taxon>Geoplanoidea</taxon>
        <taxon>Dugesiidae</taxon>
        <taxon>Schmidtea</taxon>
    </lineage>
</organism>
<evidence type="ECO:0000256" key="1">
    <source>
        <dbReference type="SAM" id="MobiDB-lite"/>
    </source>
</evidence>
<dbReference type="SUPFAM" id="SSF50249">
    <property type="entry name" value="Nucleic acid-binding proteins"/>
    <property type="match status" value="1"/>
</dbReference>
<dbReference type="Pfam" id="PF00313">
    <property type="entry name" value="CSD"/>
    <property type="match status" value="1"/>
</dbReference>
<comment type="miscellaneous">
    <text evidence="3">The sequence shown here is derived from an EMBL/GenBank/DDBJ third party annotation (TPA) entry.</text>
</comment>
<feature type="region of interest" description="Disordered" evidence="1">
    <location>
        <begin position="268"/>
        <end position="378"/>
    </location>
</feature>
<protein>
    <submittedName>
        <fullName evidence="3">Y box protein 4-like protein</fullName>
    </submittedName>
</protein>
<dbReference type="OrthoDB" id="203339at2759"/>
<dbReference type="InterPro" id="IPR050181">
    <property type="entry name" value="Cold_shock_domain"/>
</dbReference>
<evidence type="ECO:0000313" key="3">
    <source>
        <dbReference type="EMBL" id="DAA34914.1"/>
    </source>
</evidence>
<accession>F9W2W0</accession>
<dbReference type="AlphaFoldDB" id="F9W2W0"/>
<dbReference type="PROSITE" id="PS51857">
    <property type="entry name" value="CSD_2"/>
    <property type="match status" value="1"/>
</dbReference>
<dbReference type="GO" id="GO:0003676">
    <property type="term" value="F:nucleic acid binding"/>
    <property type="evidence" value="ECO:0007669"/>
    <property type="project" value="InterPro"/>
</dbReference>
<dbReference type="PROSITE" id="PS00352">
    <property type="entry name" value="CSD_1"/>
    <property type="match status" value="1"/>
</dbReference>
<dbReference type="Gene3D" id="2.40.50.140">
    <property type="entry name" value="Nucleic acid-binding proteins"/>
    <property type="match status" value="1"/>
</dbReference>
<dbReference type="InterPro" id="IPR012340">
    <property type="entry name" value="NA-bd_OB-fold"/>
</dbReference>
<dbReference type="FunFam" id="2.40.50.140:FF:000274">
    <property type="entry name" value="Mitochondrial RNA binding protein"/>
    <property type="match status" value="1"/>
</dbReference>
<feature type="region of interest" description="Disordered" evidence="1">
    <location>
        <begin position="124"/>
        <end position="190"/>
    </location>
</feature>
<dbReference type="InterPro" id="IPR011129">
    <property type="entry name" value="CSD"/>
</dbReference>
<dbReference type="SMART" id="SM00357">
    <property type="entry name" value="CSP"/>
    <property type="match status" value="1"/>
</dbReference>
<evidence type="ECO:0000259" key="2">
    <source>
        <dbReference type="PROSITE" id="PS51857"/>
    </source>
</evidence>
<name>F9W2W0_SCHMD</name>